<protein>
    <submittedName>
        <fullName evidence="4">EKC/KEOPS complex subunit LAGE3-like</fullName>
    </submittedName>
</protein>
<reference evidence="4" key="1">
    <citation type="submission" date="2025-08" db="UniProtKB">
        <authorList>
            <consortium name="RefSeq"/>
        </authorList>
    </citation>
    <scope>IDENTIFICATION</scope>
</reference>
<name>A0ABM3SYU8_BALAC</name>
<dbReference type="InterPro" id="IPR015419">
    <property type="entry name" value="CTAG/Pcc1"/>
</dbReference>
<feature type="compositionally biased region" description="Gly residues" evidence="2">
    <location>
        <begin position="8"/>
        <end position="19"/>
    </location>
</feature>
<dbReference type="PANTHER" id="PTHR31283:SF16">
    <property type="entry name" value="CTAG2 LIKE 2"/>
    <property type="match status" value="1"/>
</dbReference>
<accession>A0ABM3SYU8</accession>
<gene>
    <name evidence="4" type="primary">LOC130706524</name>
</gene>
<evidence type="ECO:0000313" key="4">
    <source>
        <dbReference type="RefSeq" id="XP_057395022.1"/>
    </source>
</evidence>
<sequence>MQAPGDGSAAGAGGRGGQQSSGTPGCQRRSGSPEGEGGPRRPEARRGPGRRGAAMGGPAAGPQGRRGSRALRRGGGAALAAVRPGRRQLVLNLTVPFRSPLEAHMAHRALIAGAQRDPGVIQQEYTVNGSALTIRWTAEDLDLFRISIDSVFDHLSRVIGNIQHLWLPPP</sequence>
<keyword evidence="3" id="KW-1185">Reference proteome</keyword>
<feature type="region of interest" description="Disordered" evidence="2">
    <location>
        <begin position="1"/>
        <end position="79"/>
    </location>
</feature>
<dbReference type="Gene3D" id="3.30.310.50">
    <property type="entry name" value="Alpha-D-phosphohexomutase, C-terminal domain"/>
    <property type="match status" value="1"/>
</dbReference>
<dbReference type="PANTHER" id="PTHR31283">
    <property type="entry name" value="EKC/KEOPS COMPLEX SUBUNIT PCC1 FAMILY MEMBER"/>
    <property type="match status" value="1"/>
</dbReference>
<dbReference type="GeneID" id="130706524"/>
<evidence type="ECO:0000313" key="3">
    <source>
        <dbReference type="Proteomes" id="UP001652580"/>
    </source>
</evidence>
<comment type="similarity">
    <text evidence="1">Belongs to the CTAG/PCC1 family.</text>
</comment>
<proteinExistence type="inferred from homology"/>
<dbReference type="Pfam" id="PF09341">
    <property type="entry name" value="Pcc1"/>
    <property type="match status" value="1"/>
</dbReference>
<evidence type="ECO:0000256" key="1">
    <source>
        <dbReference type="ARBA" id="ARBA00007073"/>
    </source>
</evidence>
<feature type="compositionally biased region" description="Low complexity" evidence="2">
    <location>
        <begin position="20"/>
        <end position="33"/>
    </location>
</feature>
<feature type="compositionally biased region" description="Basic and acidic residues" evidence="2">
    <location>
        <begin position="37"/>
        <end position="46"/>
    </location>
</feature>
<dbReference type="RefSeq" id="XP_057395022.1">
    <property type="nucleotide sequence ID" value="XM_057539039.1"/>
</dbReference>
<evidence type="ECO:0000256" key="2">
    <source>
        <dbReference type="SAM" id="MobiDB-lite"/>
    </source>
</evidence>
<dbReference type="Proteomes" id="UP001652580">
    <property type="component" value="Chromosome X"/>
</dbReference>
<organism evidence="3 4">
    <name type="scientific">Balaenoptera acutorostrata</name>
    <name type="common">Common minke whale</name>
    <name type="synonym">Balaena rostrata</name>
    <dbReference type="NCBI Taxonomy" id="9767"/>
    <lineage>
        <taxon>Eukaryota</taxon>
        <taxon>Metazoa</taxon>
        <taxon>Chordata</taxon>
        <taxon>Craniata</taxon>
        <taxon>Vertebrata</taxon>
        <taxon>Euteleostomi</taxon>
        <taxon>Mammalia</taxon>
        <taxon>Eutheria</taxon>
        <taxon>Laurasiatheria</taxon>
        <taxon>Artiodactyla</taxon>
        <taxon>Whippomorpha</taxon>
        <taxon>Cetacea</taxon>
        <taxon>Mysticeti</taxon>
        <taxon>Balaenopteridae</taxon>
        <taxon>Balaenoptera</taxon>
    </lineage>
</organism>